<evidence type="ECO:0000256" key="2">
    <source>
        <dbReference type="ARBA" id="ARBA00022741"/>
    </source>
</evidence>
<evidence type="ECO:0000256" key="1">
    <source>
        <dbReference type="ARBA" id="ARBA00022679"/>
    </source>
</evidence>
<evidence type="ECO:0000256" key="5">
    <source>
        <dbReference type="PROSITE-ProRule" id="PRU10141"/>
    </source>
</evidence>
<dbReference type="Pfam" id="PF13424">
    <property type="entry name" value="TPR_12"/>
    <property type="match status" value="1"/>
</dbReference>
<dbReference type="InterPro" id="IPR017441">
    <property type="entry name" value="Protein_kinase_ATP_BS"/>
</dbReference>
<feature type="binding site" evidence="5">
    <location>
        <position position="55"/>
    </location>
    <ligand>
        <name>ATP</name>
        <dbReference type="ChEBI" id="CHEBI:30616"/>
    </ligand>
</feature>
<keyword evidence="4 5" id="KW-0067">ATP-binding</keyword>
<gene>
    <name evidence="7" type="ORF">K7C98_13610</name>
</gene>
<dbReference type="PANTHER" id="PTHR43289:SF6">
    <property type="entry name" value="SERINE_THREONINE-PROTEIN KINASE NEKL-3"/>
    <property type="match status" value="1"/>
</dbReference>
<proteinExistence type="predicted"/>
<dbReference type="RefSeq" id="WP_224192062.1">
    <property type="nucleotide sequence ID" value="NZ_JAIRAU010000015.1"/>
</dbReference>
<dbReference type="Gene3D" id="1.10.510.10">
    <property type="entry name" value="Transferase(Phosphotransferase) domain 1"/>
    <property type="match status" value="1"/>
</dbReference>
<dbReference type="PANTHER" id="PTHR43289">
    <property type="entry name" value="MITOGEN-ACTIVATED PROTEIN KINASE KINASE KINASE 20-RELATED"/>
    <property type="match status" value="1"/>
</dbReference>
<feature type="domain" description="Protein kinase" evidence="6">
    <location>
        <begin position="26"/>
        <end position="298"/>
    </location>
</feature>
<dbReference type="Gene3D" id="3.30.200.20">
    <property type="entry name" value="Phosphorylase Kinase, domain 1"/>
    <property type="match status" value="1"/>
</dbReference>
<keyword evidence="1" id="KW-0808">Transferase</keyword>
<comment type="caution">
    <text evidence="7">The sequence shown here is derived from an EMBL/GenBank/DDBJ whole genome shotgun (WGS) entry which is preliminary data.</text>
</comment>
<evidence type="ECO:0000313" key="7">
    <source>
        <dbReference type="EMBL" id="MBZ5710294.1"/>
    </source>
</evidence>
<dbReference type="SUPFAM" id="SSF56112">
    <property type="entry name" value="Protein kinase-like (PK-like)"/>
    <property type="match status" value="1"/>
</dbReference>
<dbReference type="PROSITE" id="PS00107">
    <property type="entry name" value="PROTEIN_KINASE_ATP"/>
    <property type="match status" value="1"/>
</dbReference>
<keyword evidence="3 7" id="KW-0418">Kinase</keyword>
<evidence type="ECO:0000256" key="4">
    <source>
        <dbReference type="ARBA" id="ARBA00022840"/>
    </source>
</evidence>
<keyword evidence="2 5" id="KW-0547">Nucleotide-binding</keyword>
<organism evidence="7 8">
    <name type="scientific">Nannocystis pusilla</name>
    <dbReference type="NCBI Taxonomy" id="889268"/>
    <lineage>
        <taxon>Bacteria</taxon>
        <taxon>Pseudomonadati</taxon>
        <taxon>Myxococcota</taxon>
        <taxon>Polyangia</taxon>
        <taxon>Nannocystales</taxon>
        <taxon>Nannocystaceae</taxon>
        <taxon>Nannocystis</taxon>
    </lineage>
</organism>
<dbReference type="SMART" id="SM00028">
    <property type="entry name" value="TPR"/>
    <property type="match status" value="3"/>
</dbReference>
<dbReference type="Pfam" id="PF00069">
    <property type="entry name" value="Pkinase"/>
    <property type="match status" value="1"/>
</dbReference>
<keyword evidence="8" id="KW-1185">Reference proteome</keyword>
<dbReference type="SUPFAM" id="SSF48452">
    <property type="entry name" value="TPR-like"/>
    <property type="match status" value="2"/>
</dbReference>
<dbReference type="InterPro" id="IPR000719">
    <property type="entry name" value="Prot_kinase_dom"/>
</dbReference>
<dbReference type="Proteomes" id="UP001139031">
    <property type="component" value="Unassembled WGS sequence"/>
</dbReference>
<name>A0ABS7TPZ3_9BACT</name>
<dbReference type="PROSITE" id="PS00108">
    <property type="entry name" value="PROTEIN_KINASE_ST"/>
    <property type="match status" value="1"/>
</dbReference>
<dbReference type="InterPro" id="IPR011990">
    <property type="entry name" value="TPR-like_helical_dom_sf"/>
</dbReference>
<sequence>MVTGPPSDSATGSSGPDANALRFGRYVVLSRIGEGAMGVVYSAYDEILDRRVAVKLVRRKLSGDVPGRARLLREAQALAQLSHPNVVQVHDVGEWHSQIFIALEFVHGRTLTAWLEEQARSWSEIVEVFVQAGRGLAAAHGAGIIHRDVKPDNFMIDSDGRVRVMDFGLALPVGLGNEVDRGPALSQSGRELMRVTAAGSLIGTPAYMAPEQFLREPTDARTDQFGFCTALFEALFGMRPHLGRTIDEIGRSVLLGERVPIPPRTPVPPRIQRAILRGLDNDPAQRFPDMRALLAELEPPPERGRRRLRWAATMVGIAAASFAFVQTRPGATCRNAAEHLVGVWDEPRGAAVERALLATGLDYAADTAARVHQAIDAYAAEWTAMHTRTCEAHRDGERSSVALDAQMHCLQRRRAELDALVDVLAESHGSTAMNAAQAVAGLRPVASCDDPVALLDEQRRLGLPADPAAATRVQALQRDLAEVEALFLAGQFDRAVAHVDRTIHAAQAVAYLPTLAEALFWRGRILSETSFVHEAASSLWDAYLTSIRAGHHAIELRSLVTDVHVRGYGMQDYATAERNAAIAGALIARTSEVGVEAELYNSLANARAARGSLGEAEELYRAGIELRQRTAPHDLLPIGVTKVGLAETVRSLGRPEESAELLREAWQILGNQLGPLHPFARAAQANLGLAYLELGDLGEATKLLDSALPQMYAVFGVERPDFAEYFTATGALHLGRKEIARALADLEHGYLLAERSGQPALRAVTHFALARALWDHEPTQRERALTLARQAERDARAVRNAKRQREIGSWLARRAP</sequence>
<dbReference type="SMART" id="SM00220">
    <property type="entry name" value="S_TKc"/>
    <property type="match status" value="1"/>
</dbReference>
<dbReference type="PROSITE" id="PS50011">
    <property type="entry name" value="PROTEIN_KINASE_DOM"/>
    <property type="match status" value="1"/>
</dbReference>
<dbReference type="Gene3D" id="1.25.40.10">
    <property type="entry name" value="Tetratricopeptide repeat domain"/>
    <property type="match status" value="1"/>
</dbReference>
<evidence type="ECO:0000259" key="6">
    <source>
        <dbReference type="PROSITE" id="PS50011"/>
    </source>
</evidence>
<protein>
    <submittedName>
        <fullName evidence="7">Serine/threonine-protein kinase</fullName>
    </submittedName>
</protein>
<evidence type="ECO:0000256" key="3">
    <source>
        <dbReference type="ARBA" id="ARBA00022777"/>
    </source>
</evidence>
<dbReference type="InterPro" id="IPR008271">
    <property type="entry name" value="Ser/Thr_kinase_AS"/>
</dbReference>
<evidence type="ECO:0000313" key="8">
    <source>
        <dbReference type="Proteomes" id="UP001139031"/>
    </source>
</evidence>
<dbReference type="InterPro" id="IPR011009">
    <property type="entry name" value="Kinase-like_dom_sf"/>
</dbReference>
<dbReference type="GO" id="GO:0016301">
    <property type="term" value="F:kinase activity"/>
    <property type="evidence" value="ECO:0007669"/>
    <property type="project" value="UniProtKB-KW"/>
</dbReference>
<dbReference type="InterPro" id="IPR019734">
    <property type="entry name" value="TPR_rpt"/>
</dbReference>
<dbReference type="CDD" id="cd14014">
    <property type="entry name" value="STKc_PknB_like"/>
    <property type="match status" value="1"/>
</dbReference>
<reference evidence="7" key="1">
    <citation type="submission" date="2021-08" db="EMBL/GenBank/DDBJ databases">
        <authorList>
            <person name="Stevens D.C."/>
        </authorList>
    </citation>
    <scope>NUCLEOTIDE SEQUENCE</scope>
    <source>
        <strain evidence="7">DSM 53165</strain>
    </source>
</reference>
<accession>A0ABS7TPZ3</accession>
<dbReference type="EMBL" id="JAIRAU010000015">
    <property type="protein sequence ID" value="MBZ5710294.1"/>
    <property type="molecule type" value="Genomic_DNA"/>
</dbReference>